<reference evidence="1 2" key="1">
    <citation type="submission" date="2021-06" db="EMBL/GenBank/DDBJ databases">
        <authorList>
            <person name="Kallberg Y."/>
            <person name="Tangrot J."/>
            <person name="Rosling A."/>
        </authorList>
    </citation>
    <scope>NUCLEOTIDE SEQUENCE [LARGE SCALE GENOMIC DNA]</scope>
    <source>
        <strain evidence="1 2">120-4 pot B 10/14</strain>
    </source>
</reference>
<evidence type="ECO:0000313" key="1">
    <source>
        <dbReference type="EMBL" id="CAG8802939.1"/>
    </source>
</evidence>
<name>A0ABN7VVZ9_GIGMA</name>
<evidence type="ECO:0000313" key="2">
    <source>
        <dbReference type="Proteomes" id="UP000789901"/>
    </source>
</evidence>
<feature type="non-terminal residue" evidence="1">
    <location>
        <position position="1"/>
    </location>
</feature>
<proteinExistence type="predicted"/>
<organism evidence="1 2">
    <name type="scientific">Gigaspora margarita</name>
    <dbReference type="NCBI Taxonomy" id="4874"/>
    <lineage>
        <taxon>Eukaryota</taxon>
        <taxon>Fungi</taxon>
        <taxon>Fungi incertae sedis</taxon>
        <taxon>Mucoromycota</taxon>
        <taxon>Glomeromycotina</taxon>
        <taxon>Glomeromycetes</taxon>
        <taxon>Diversisporales</taxon>
        <taxon>Gigasporaceae</taxon>
        <taxon>Gigaspora</taxon>
    </lineage>
</organism>
<gene>
    <name evidence="1" type="ORF">GMARGA_LOCUS23534</name>
</gene>
<dbReference type="Proteomes" id="UP000789901">
    <property type="component" value="Unassembled WGS sequence"/>
</dbReference>
<accession>A0ABN7VVZ9</accession>
<protein>
    <submittedName>
        <fullName evidence="1">6222_t:CDS:1</fullName>
    </submittedName>
</protein>
<keyword evidence="2" id="KW-1185">Reference proteome</keyword>
<comment type="caution">
    <text evidence="1">The sequence shown here is derived from an EMBL/GenBank/DDBJ whole genome shotgun (WGS) entry which is preliminary data.</text>
</comment>
<sequence>EELNNPSKILEATENDVIFLETCESDKENLETFTTASYKSLTNIEIKSYASSQLNPNQRRVLLFNVSHSFEV</sequence>
<dbReference type="EMBL" id="CAJVQB010023917">
    <property type="protein sequence ID" value="CAG8802939.1"/>
    <property type="molecule type" value="Genomic_DNA"/>
</dbReference>